<keyword evidence="2" id="KW-0812">Transmembrane</keyword>
<evidence type="ECO:0000256" key="2">
    <source>
        <dbReference type="SAM" id="Phobius"/>
    </source>
</evidence>
<keyword evidence="2" id="KW-1133">Transmembrane helix</keyword>
<feature type="transmembrane region" description="Helical" evidence="2">
    <location>
        <begin position="53"/>
        <end position="71"/>
    </location>
</feature>
<keyword evidence="2" id="KW-0472">Membrane</keyword>
<name>A0A931DB03_9MICC</name>
<dbReference type="Pfam" id="PF20447">
    <property type="entry name" value="DUF6704"/>
    <property type="match status" value="1"/>
</dbReference>
<dbReference type="AlphaFoldDB" id="A0A931DB03"/>
<comment type="caution">
    <text evidence="3">The sequence shown here is derived from an EMBL/GenBank/DDBJ whole genome shotgun (WGS) entry which is preliminary data.</text>
</comment>
<dbReference type="InterPro" id="IPR046550">
    <property type="entry name" value="DUF6704"/>
</dbReference>
<proteinExistence type="predicted"/>
<evidence type="ECO:0000313" key="3">
    <source>
        <dbReference type="EMBL" id="MBG6085732.1"/>
    </source>
</evidence>
<feature type="transmembrane region" description="Helical" evidence="2">
    <location>
        <begin position="26"/>
        <end position="46"/>
    </location>
</feature>
<gene>
    <name evidence="3" type="ORF">IW252_002499</name>
</gene>
<dbReference type="NCBIfam" id="NF041681">
    <property type="entry name" value="HGxxPAAW"/>
    <property type="match status" value="1"/>
</dbReference>
<feature type="compositionally biased region" description="Polar residues" evidence="1">
    <location>
        <begin position="1"/>
        <end position="10"/>
    </location>
</feature>
<keyword evidence="4" id="KW-1185">Reference proteome</keyword>
<dbReference type="Proteomes" id="UP000625033">
    <property type="component" value="Unassembled WGS sequence"/>
</dbReference>
<organism evidence="3 4">
    <name type="scientific">Zhihengliuella flava</name>
    <dbReference type="NCBI Taxonomy" id="1285193"/>
    <lineage>
        <taxon>Bacteria</taxon>
        <taxon>Bacillati</taxon>
        <taxon>Actinomycetota</taxon>
        <taxon>Actinomycetes</taxon>
        <taxon>Micrococcales</taxon>
        <taxon>Micrococcaceae</taxon>
        <taxon>Zhihengliuella</taxon>
    </lineage>
</organism>
<evidence type="ECO:0000313" key="4">
    <source>
        <dbReference type="Proteomes" id="UP000625033"/>
    </source>
</evidence>
<accession>A0A931DB03</accession>
<sequence>MANAADQSSHAVDPMHSEQPGHGNSVAAWSMVGVMLLGFAVGCVGFTIANMPVLAAGVVIIVAGLILGWILKKAGFGVGGAKSKPSH</sequence>
<protein>
    <submittedName>
        <fullName evidence="3">F0F1-type ATP synthase assembly protein I</fullName>
    </submittedName>
</protein>
<feature type="region of interest" description="Disordered" evidence="1">
    <location>
        <begin position="1"/>
        <end position="22"/>
    </location>
</feature>
<reference evidence="3" key="1">
    <citation type="submission" date="2020-11" db="EMBL/GenBank/DDBJ databases">
        <title>Sequencing the genomes of 1000 actinobacteria strains.</title>
        <authorList>
            <person name="Klenk H.-P."/>
        </authorList>
    </citation>
    <scope>NUCLEOTIDE SEQUENCE</scope>
    <source>
        <strain evidence="3">DSM 26152</strain>
    </source>
</reference>
<evidence type="ECO:0000256" key="1">
    <source>
        <dbReference type="SAM" id="MobiDB-lite"/>
    </source>
</evidence>
<dbReference type="EMBL" id="JADOTZ010000001">
    <property type="protein sequence ID" value="MBG6085732.1"/>
    <property type="molecule type" value="Genomic_DNA"/>
</dbReference>
<dbReference type="RefSeq" id="WP_196836887.1">
    <property type="nucleotide sequence ID" value="NZ_JADOTZ010000001.1"/>
</dbReference>